<dbReference type="EMBL" id="KD223155">
    <property type="protein sequence ID" value="EMS51168.1"/>
    <property type="molecule type" value="Genomic_DNA"/>
</dbReference>
<protein>
    <submittedName>
        <fullName evidence="1">Uncharacterized protein</fullName>
    </submittedName>
</protein>
<sequence length="257" mass="29762">MASLALMPSWLRRRAHVPSPEEAREIERRKRKEEYDQLIASLRPRPRTWRTRRRDRREALANEAAKREWVEEQKRLIAEAKQRSGGVPHPCWNDDARDRHRRRMRAAVEELSSAFEAKKSQWMAAHKRSGLEEARRSSTAVKVHPLASTEAPLKPVTAAGKSSAAGDSESGRRVEMHEAKAIEQKHLWGGRRRSEEYYAMRREVLRRDRAALDEITEPQSACATRKKEEDRLGIIEWPIPCTIKQPDFDVHISAKPT</sequence>
<dbReference type="AlphaFoldDB" id="M7YKZ6"/>
<name>M7YKZ6_TRIUA</name>
<dbReference type="PANTHER" id="PTHR36719:SF2">
    <property type="match status" value="1"/>
</dbReference>
<dbReference type="OMA" id="IEQKHLW"/>
<reference evidence="1" key="1">
    <citation type="journal article" date="2013" name="Nature">
        <title>Draft genome of the wheat A-genome progenitor Triticum urartu.</title>
        <authorList>
            <person name="Ling H.Q."/>
            <person name="Zhao S."/>
            <person name="Liu D."/>
            <person name="Wang J."/>
            <person name="Sun H."/>
            <person name="Zhang C."/>
            <person name="Fan H."/>
            <person name="Li D."/>
            <person name="Dong L."/>
            <person name="Tao Y."/>
            <person name="Gao C."/>
            <person name="Wu H."/>
            <person name="Li Y."/>
            <person name="Cui Y."/>
            <person name="Guo X."/>
            <person name="Zheng S."/>
            <person name="Wang B."/>
            <person name="Yu K."/>
            <person name="Liang Q."/>
            <person name="Yang W."/>
            <person name="Lou X."/>
            <person name="Chen J."/>
            <person name="Feng M."/>
            <person name="Jian J."/>
            <person name="Zhang X."/>
            <person name="Luo G."/>
            <person name="Jiang Y."/>
            <person name="Liu J."/>
            <person name="Wang Z."/>
            <person name="Sha Y."/>
            <person name="Zhang B."/>
            <person name="Wu H."/>
            <person name="Tang D."/>
            <person name="Shen Q."/>
            <person name="Xue P."/>
            <person name="Zou S."/>
            <person name="Wang X."/>
            <person name="Liu X."/>
            <person name="Wang F."/>
            <person name="Yang Y."/>
            <person name="An X."/>
            <person name="Dong Z."/>
            <person name="Zhang K."/>
            <person name="Zhang X."/>
            <person name="Luo M.C."/>
            <person name="Dvorak J."/>
            <person name="Tong Y."/>
            <person name="Wang J."/>
            <person name="Yang H."/>
            <person name="Li Z."/>
            <person name="Wang D."/>
            <person name="Zhang A."/>
            <person name="Wang J."/>
        </authorList>
    </citation>
    <scope>NUCLEOTIDE SEQUENCE</scope>
</reference>
<proteinExistence type="predicted"/>
<accession>M7YKZ6</accession>
<dbReference type="PANTHER" id="PTHR36719">
    <property type="entry name" value="OS01G0676200 PROTEIN"/>
    <property type="match status" value="1"/>
</dbReference>
<organism evidence="1">
    <name type="scientific">Triticum urartu</name>
    <name type="common">Red wild einkorn</name>
    <name type="synonym">Crithodium urartu</name>
    <dbReference type="NCBI Taxonomy" id="4572"/>
    <lineage>
        <taxon>Eukaryota</taxon>
        <taxon>Viridiplantae</taxon>
        <taxon>Streptophyta</taxon>
        <taxon>Embryophyta</taxon>
        <taxon>Tracheophyta</taxon>
        <taxon>Spermatophyta</taxon>
        <taxon>Magnoliopsida</taxon>
        <taxon>Liliopsida</taxon>
        <taxon>Poales</taxon>
        <taxon>Poaceae</taxon>
        <taxon>BOP clade</taxon>
        <taxon>Pooideae</taxon>
        <taxon>Triticodae</taxon>
        <taxon>Triticeae</taxon>
        <taxon>Triticinae</taxon>
        <taxon>Triticum</taxon>
    </lineage>
</organism>
<gene>
    <name evidence="1" type="ORF">TRIUR3_15263</name>
</gene>
<dbReference type="InterPro" id="IPR053351">
    <property type="entry name" value="Chloroplast_NDH_Assembly"/>
</dbReference>
<evidence type="ECO:0000313" key="1">
    <source>
        <dbReference type="EMBL" id="EMS51168.1"/>
    </source>
</evidence>